<gene>
    <name evidence="2" type="ORF">CAMP_LOCUS15171</name>
</gene>
<reference evidence="2" key="1">
    <citation type="submission" date="2022-11" db="EMBL/GenBank/DDBJ databases">
        <authorList>
            <person name="Kikuchi T."/>
        </authorList>
    </citation>
    <scope>NUCLEOTIDE SEQUENCE</scope>
    <source>
        <strain evidence="2">PS1010</strain>
    </source>
</reference>
<dbReference type="OrthoDB" id="5817427at2759"/>
<evidence type="ECO:0000313" key="2">
    <source>
        <dbReference type="EMBL" id="CAI5452534.1"/>
    </source>
</evidence>
<dbReference type="EMBL" id="CANHGI010000005">
    <property type="protein sequence ID" value="CAI5452534.1"/>
    <property type="molecule type" value="Genomic_DNA"/>
</dbReference>
<organism evidence="2 3">
    <name type="scientific">Caenorhabditis angaria</name>
    <dbReference type="NCBI Taxonomy" id="860376"/>
    <lineage>
        <taxon>Eukaryota</taxon>
        <taxon>Metazoa</taxon>
        <taxon>Ecdysozoa</taxon>
        <taxon>Nematoda</taxon>
        <taxon>Chromadorea</taxon>
        <taxon>Rhabditida</taxon>
        <taxon>Rhabditina</taxon>
        <taxon>Rhabditomorpha</taxon>
        <taxon>Rhabditoidea</taxon>
        <taxon>Rhabditidae</taxon>
        <taxon>Peloderinae</taxon>
        <taxon>Caenorhabditis</taxon>
    </lineage>
</organism>
<accession>A0A9P1IYJ4</accession>
<dbReference type="AlphaFoldDB" id="A0A9P1IYJ4"/>
<name>A0A9P1IYJ4_9PELO</name>
<evidence type="ECO:0000256" key="1">
    <source>
        <dbReference type="SAM" id="MobiDB-lite"/>
    </source>
</evidence>
<feature type="region of interest" description="Disordered" evidence="1">
    <location>
        <begin position="22"/>
        <end position="47"/>
    </location>
</feature>
<sequence>MIDQTGYNNHIWDNVLQKLQKPPAKCSKSRKTQEQHTSTSLVTYSNANSALNSGRSLEITELERKIEVRQEQKRFPPIQERPNYLVQNAEKSRKSRAPPALAPPSQIRASNRAQFHQAPQIQEPKILNQCLTTDEERRNAPQPKMLPTWKYTPTCDNLMMYDSRAASDAFQDYAHRMKAKKLKIQAQSQAPRIRETPILCPRIPNPEPEFEICNRNREVCRNRIIEERRQLKQYQQQNLTLDFNPEHSGSRKIPNSKHLEKTVQMTRVRDDEISIIKYENQVEEAAPEPCVRKPMCQTQAPLQAQAFYGTIEAQVCASRAAENISVACENLQRLHFVSEAVFPNSGKHLKTLKQIGGEIRDFNAQIGSHRVNPPRNLNMNSTHVAHFILEG</sequence>
<dbReference type="Proteomes" id="UP001152747">
    <property type="component" value="Unassembled WGS sequence"/>
</dbReference>
<feature type="compositionally biased region" description="Polar residues" evidence="1">
    <location>
        <begin position="35"/>
        <end position="47"/>
    </location>
</feature>
<protein>
    <submittedName>
        <fullName evidence="2">Uncharacterized protein</fullName>
    </submittedName>
</protein>
<keyword evidence="3" id="KW-1185">Reference proteome</keyword>
<feature type="compositionally biased region" description="Polar residues" evidence="1">
    <location>
        <begin position="107"/>
        <end position="120"/>
    </location>
</feature>
<proteinExistence type="predicted"/>
<evidence type="ECO:0000313" key="3">
    <source>
        <dbReference type="Proteomes" id="UP001152747"/>
    </source>
</evidence>
<comment type="caution">
    <text evidence="2">The sequence shown here is derived from an EMBL/GenBank/DDBJ whole genome shotgun (WGS) entry which is preliminary data.</text>
</comment>
<feature type="region of interest" description="Disordered" evidence="1">
    <location>
        <begin position="89"/>
        <end position="126"/>
    </location>
</feature>